<dbReference type="CDD" id="cd06530">
    <property type="entry name" value="S26_SPase_I"/>
    <property type="match status" value="1"/>
</dbReference>
<dbReference type="InterPro" id="IPR019533">
    <property type="entry name" value="Peptidase_S26"/>
</dbReference>
<dbReference type="PRINTS" id="PR00727">
    <property type="entry name" value="LEADERPTASE"/>
</dbReference>
<dbReference type="RefSeq" id="WP_129885412.1">
    <property type="nucleotide sequence ID" value="NZ_CP035758.1"/>
</dbReference>
<evidence type="ECO:0000256" key="7">
    <source>
        <dbReference type="RuleBase" id="RU362042"/>
    </source>
</evidence>
<dbReference type="PROSITE" id="PS51352">
    <property type="entry name" value="THIOREDOXIN_2"/>
    <property type="match status" value="1"/>
</dbReference>
<dbReference type="InterPro" id="IPR036249">
    <property type="entry name" value="Thioredoxin-like_sf"/>
</dbReference>
<dbReference type="SUPFAM" id="SSF52833">
    <property type="entry name" value="Thioredoxin-like"/>
    <property type="match status" value="1"/>
</dbReference>
<accession>A0A4P6JIK0</accession>
<keyword evidence="5 7" id="KW-0378">Hydrolase</keyword>
<dbReference type="GO" id="GO:0004252">
    <property type="term" value="F:serine-type endopeptidase activity"/>
    <property type="evidence" value="ECO:0007669"/>
    <property type="project" value="InterPro"/>
</dbReference>
<feature type="active site" evidence="6">
    <location>
        <position position="84"/>
    </location>
</feature>
<dbReference type="PANTHER" id="PTHR43390">
    <property type="entry name" value="SIGNAL PEPTIDASE I"/>
    <property type="match status" value="1"/>
</dbReference>
<comment type="subcellular location">
    <subcellularLocation>
        <location evidence="2">Cell membrane</location>
        <topology evidence="2">Single-pass type II membrane protein</topology>
    </subcellularLocation>
    <subcellularLocation>
        <location evidence="7">Membrane</location>
        <topology evidence="7">Single-pass type II membrane protein</topology>
    </subcellularLocation>
</comment>
<comment type="similarity">
    <text evidence="3 7">Belongs to the peptidase S26 family.</text>
</comment>
<organism evidence="9 10">
    <name type="scientific">Ktedonosporobacter rubrisoli</name>
    <dbReference type="NCBI Taxonomy" id="2509675"/>
    <lineage>
        <taxon>Bacteria</taxon>
        <taxon>Bacillati</taxon>
        <taxon>Chloroflexota</taxon>
        <taxon>Ktedonobacteria</taxon>
        <taxon>Ktedonobacterales</taxon>
        <taxon>Ktedonosporobacteraceae</taxon>
        <taxon>Ktedonosporobacter</taxon>
    </lineage>
</organism>
<comment type="catalytic activity">
    <reaction evidence="1 7">
        <text>Cleavage of hydrophobic, N-terminal signal or leader sequences from secreted and periplasmic proteins.</text>
        <dbReference type="EC" id="3.4.21.89"/>
    </reaction>
</comment>
<dbReference type="EMBL" id="CP035758">
    <property type="protein sequence ID" value="QBD74813.1"/>
    <property type="molecule type" value="Genomic_DNA"/>
</dbReference>
<dbReference type="Gene3D" id="3.40.30.10">
    <property type="entry name" value="Glutaredoxin"/>
    <property type="match status" value="1"/>
</dbReference>
<evidence type="ECO:0000259" key="8">
    <source>
        <dbReference type="PROSITE" id="PS51352"/>
    </source>
</evidence>
<sequence length="323" mass="35397">MPLFLLVCGIFLCFICGLVTLLRLSLLIVTVVGPSMSPGLEHGERVLVLCRWLCGRLHQGDIVVVRAAKGRQASPTKSPDWYVKRIAALGGEIFALPADDPLPAEELAQATFVSPSGQRAWFVPPEHIFVCGDNRAASIDSRSWGPVPLQRVVGVVLFKLSQASPKHTTYTLTPETALVGKAAPPFSAETLDGATITLEQYKHTSLLLFFVANTSISAEHIPEFLSLAEKLVTRSIAIVFICAEERNHVEALSKLFPIPYPVLIAPRERNPLLKEYQALIVPAFCLIDARGIVQLAGFPDHLSRAWQELQDMAASSEQMQAKR</sequence>
<dbReference type="EC" id="3.4.21.89" evidence="4 7"/>
<dbReference type="InterPro" id="IPR036286">
    <property type="entry name" value="LexA/Signal_pep-like_sf"/>
</dbReference>
<reference evidence="9 10" key="1">
    <citation type="submission" date="2019-01" db="EMBL/GenBank/DDBJ databases">
        <title>Ktedonosporobacter rubrisoli SCAWS-G2.</title>
        <authorList>
            <person name="Huang Y."/>
            <person name="Yan B."/>
        </authorList>
    </citation>
    <scope>NUCLEOTIDE SEQUENCE [LARGE SCALE GENOMIC DNA]</scope>
    <source>
        <strain evidence="9 10">SCAWS-G2</strain>
    </source>
</reference>
<dbReference type="KEGG" id="kbs:EPA93_01905"/>
<gene>
    <name evidence="9" type="primary">lepB</name>
    <name evidence="9" type="ORF">EPA93_01905</name>
</gene>
<dbReference type="PROSITE" id="PS00761">
    <property type="entry name" value="SPASE_I_3"/>
    <property type="match status" value="1"/>
</dbReference>
<evidence type="ECO:0000313" key="9">
    <source>
        <dbReference type="EMBL" id="QBD74813.1"/>
    </source>
</evidence>
<keyword evidence="7" id="KW-0645">Protease</keyword>
<dbReference type="GO" id="GO:0016491">
    <property type="term" value="F:oxidoreductase activity"/>
    <property type="evidence" value="ECO:0007669"/>
    <property type="project" value="InterPro"/>
</dbReference>
<dbReference type="InterPro" id="IPR000223">
    <property type="entry name" value="Pept_S26A_signal_pept_1"/>
</dbReference>
<dbReference type="GO" id="GO:0006465">
    <property type="term" value="P:signal peptide processing"/>
    <property type="evidence" value="ECO:0007669"/>
    <property type="project" value="InterPro"/>
</dbReference>
<dbReference type="InterPro" id="IPR019758">
    <property type="entry name" value="Pept_S26A_signal_pept_1_CS"/>
</dbReference>
<feature type="domain" description="Thioredoxin" evidence="8">
    <location>
        <begin position="177"/>
        <end position="321"/>
    </location>
</feature>
<dbReference type="AlphaFoldDB" id="A0A4P6JIK0"/>
<dbReference type="SUPFAM" id="SSF51306">
    <property type="entry name" value="LexA/Signal peptidase"/>
    <property type="match status" value="1"/>
</dbReference>
<dbReference type="PANTHER" id="PTHR43390:SF1">
    <property type="entry name" value="CHLOROPLAST PROCESSING PEPTIDASE"/>
    <property type="match status" value="1"/>
</dbReference>
<dbReference type="Gene3D" id="2.10.109.10">
    <property type="entry name" value="Umud Fragment, subunit A"/>
    <property type="match status" value="1"/>
</dbReference>
<proteinExistence type="inferred from homology"/>
<dbReference type="Pfam" id="PF00578">
    <property type="entry name" value="AhpC-TSA"/>
    <property type="match status" value="1"/>
</dbReference>
<evidence type="ECO:0000256" key="6">
    <source>
        <dbReference type="PIRSR" id="PIRSR600223-1"/>
    </source>
</evidence>
<dbReference type="InterPro" id="IPR000866">
    <property type="entry name" value="AhpC/TSA"/>
</dbReference>
<name>A0A4P6JIK0_KTERU</name>
<evidence type="ECO:0000256" key="2">
    <source>
        <dbReference type="ARBA" id="ARBA00004401"/>
    </source>
</evidence>
<evidence type="ECO:0000256" key="4">
    <source>
        <dbReference type="ARBA" id="ARBA00013208"/>
    </source>
</evidence>
<dbReference type="Proteomes" id="UP000290365">
    <property type="component" value="Chromosome"/>
</dbReference>
<dbReference type="NCBIfam" id="TIGR02227">
    <property type="entry name" value="sigpep_I_bact"/>
    <property type="match status" value="1"/>
</dbReference>
<dbReference type="OrthoDB" id="9802919at2"/>
<protein>
    <recommendedName>
        <fullName evidence="4 7">Signal peptidase I</fullName>
        <ecNumber evidence="4 7">3.4.21.89</ecNumber>
    </recommendedName>
</protein>
<dbReference type="Pfam" id="PF10502">
    <property type="entry name" value="Peptidase_S26"/>
    <property type="match status" value="1"/>
</dbReference>
<dbReference type="GO" id="GO:0005886">
    <property type="term" value="C:plasma membrane"/>
    <property type="evidence" value="ECO:0007669"/>
    <property type="project" value="UniProtKB-SubCell"/>
</dbReference>
<evidence type="ECO:0000256" key="1">
    <source>
        <dbReference type="ARBA" id="ARBA00000677"/>
    </source>
</evidence>
<dbReference type="GO" id="GO:0016209">
    <property type="term" value="F:antioxidant activity"/>
    <property type="evidence" value="ECO:0007669"/>
    <property type="project" value="InterPro"/>
</dbReference>
<dbReference type="InterPro" id="IPR013766">
    <property type="entry name" value="Thioredoxin_domain"/>
</dbReference>
<dbReference type="GO" id="GO:0009003">
    <property type="term" value="F:signal peptidase activity"/>
    <property type="evidence" value="ECO:0007669"/>
    <property type="project" value="UniProtKB-EC"/>
</dbReference>
<evidence type="ECO:0000256" key="5">
    <source>
        <dbReference type="ARBA" id="ARBA00022801"/>
    </source>
</evidence>
<evidence type="ECO:0000256" key="3">
    <source>
        <dbReference type="ARBA" id="ARBA00009370"/>
    </source>
</evidence>
<keyword evidence="10" id="KW-1185">Reference proteome</keyword>
<feature type="active site" evidence="6">
    <location>
        <position position="35"/>
    </location>
</feature>
<evidence type="ECO:0000313" key="10">
    <source>
        <dbReference type="Proteomes" id="UP000290365"/>
    </source>
</evidence>